<feature type="domain" description="PPIase cyclophilin-type" evidence="3">
    <location>
        <begin position="113"/>
        <end position="267"/>
    </location>
</feature>
<evidence type="ECO:0000256" key="1">
    <source>
        <dbReference type="RuleBase" id="RU363019"/>
    </source>
</evidence>
<dbReference type="Pfam" id="PF00160">
    <property type="entry name" value="Pro_isomerase"/>
    <property type="match status" value="1"/>
</dbReference>
<dbReference type="Proteomes" id="UP000647587">
    <property type="component" value="Unassembled WGS sequence"/>
</dbReference>
<name>A0ABQ2ERD9_9DEIO</name>
<comment type="function">
    <text evidence="1">PPIases accelerate the folding of proteins. It catalyzes the cis-trans isomerization of proline imidic peptide bonds in oligopeptides.</text>
</comment>
<dbReference type="SUPFAM" id="SSF50891">
    <property type="entry name" value="Cyclophilin-like"/>
    <property type="match status" value="1"/>
</dbReference>
<comment type="caution">
    <text evidence="4">The sequence shown here is derived from an EMBL/GenBank/DDBJ whole genome shotgun (WGS) entry which is preliminary data.</text>
</comment>
<proteinExistence type="inferred from homology"/>
<dbReference type="InterPro" id="IPR044666">
    <property type="entry name" value="Cyclophilin_A-like"/>
</dbReference>
<comment type="catalytic activity">
    <reaction evidence="1">
        <text>[protein]-peptidylproline (omega=180) = [protein]-peptidylproline (omega=0)</text>
        <dbReference type="Rhea" id="RHEA:16237"/>
        <dbReference type="Rhea" id="RHEA-COMP:10747"/>
        <dbReference type="Rhea" id="RHEA-COMP:10748"/>
        <dbReference type="ChEBI" id="CHEBI:83833"/>
        <dbReference type="ChEBI" id="CHEBI:83834"/>
        <dbReference type="EC" id="5.2.1.8"/>
    </reaction>
</comment>
<keyword evidence="1" id="KW-0732">Signal</keyword>
<keyword evidence="1" id="KW-0413">Isomerase</keyword>
<dbReference type="PANTHER" id="PTHR45625:SF16">
    <property type="entry name" value="PEPTIDYL-PROLYL CIS-TRANS ISOMERASE"/>
    <property type="match status" value="1"/>
</dbReference>
<evidence type="ECO:0000259" key="3">
    <source>
        <dbReference type="PROSITE" id="PS50072"/>
    </source>
</evidence>
<dbReference type="CDD" id="cd00317">
    <property type="entry name" value="cyclophilin"/>
    <property type="match status" value="1"/>
</dbReference>
<sequence>MVTFPMLALGLSLAACTPRLTAAPVTRAPVTATPSTAAPAKTAPATTSPATASSATTSTSTATTSTATSAPAAQTGFQALAPLSETRRTSFARAEQVIDPAKRYRAVLNTSRGAVTVELNAKAAPVAVNNFVFLALNRFYDGTRFHRVIEGFMAQGGDPLSTDPARREAWGTGGPGYSFMAEHRNGLRFDRPGVLGMARGGSLDSQGSQFFITLAPADFLSGEYTVFGQVVAGQEVVNRLTRNYTSSQPIAGAGADVLSSVQILVGP</sequence>
<dbReference type="Gene3D" id="2.40.100.10">
    <property type="entry name" value="Cyclophilin-like"/>
    <property type="match status" value="1"/>
</dbReference>
<organism evidence="4 5">
    <name type="scientific">Deinococcus malanensis</name>
    <dbReference type="NCBI Taxonomy" id="1706855"/>
    <lineage>
        <taxon>Bacteria</taxon>
        <taxon>Thermotogati</taxon>
        <taxon>Deinococcota</taxon>
        <taxon>Deinococci</taxon>
        <taxon>Deinococcales</taxon>
        <taxon>Deinococcaceae</taxon>
        <taxon>Deinococcus</taxon>
    </lineage>
</organism>
<evidence type="ECO:0000256" key="2">
    <source>
        <dbReference type="SAM" id="MobiDB-lite"/>
    </source>
</evidence>
<evidence type="ECO:0000313" key="5">
    <source>
        <dbReference type="Proteomes" id="UP000647587"/>
    </source>
</evidence>
<dbReference type="EMBL" id="BMPP01000005">
    <property type="protein sequence ID" value="GGK22033.1"/>
    <property type="molecule type" value="Genomic_DNA"/>
</dbReference>
<dbReference type="EC" id="5.2.1.8" evidence="1"/>
<dbReference type="InterPro" id="IPR029000">
    <property type="entry name" value="Cyclophilin-like_dom_sf"/>
</dbReference>
<keyword evidence="5" id="KW-1185">Reference proteome</keyword>
<dbReference type="PROSITE" id="PS50072">
    <property type="entry name" value="CSA_PPIASE_2"/>
    <property type="match status" value="1"/>
</dbReference>
<evidence type="ECO:0000313" key="4">
    <source>
        <dbReference type="EMBL" id="GGK22033.1"/>
    </source>
</evidence>
<feature type="chain" id="PRO_5045003131" description="Peptidyl-prolyl cis-trans isomerase" evidence="1">
    <location>
        <begin position="23"/>
        <end position="267"/>
    </location>
</feature>
<dbReference type="InterPro" id="IPR020892">
    <property type="entry name" value="Cyclophilin-type_PPIase_CS"/>
</dbReference>
<dbReference type="InterPro" id="IPR002130">
    <property type="entry name" value="Cyclophilin-type_PPIase_dom"/>
</dbReference>
<feature type="signal peptide" evidence="1">
    <location>
        <begin position="1"/>
        <end position="22"/>
    </location>
</feature>
<reference evidence="5" key="1">
    <citation type="journal article" date="2019" name="Int. J. Syst. Evol. Microbiol.">
        <title>The Global Catalogue of Microorganisms (GCM) 10K type strain sequencing project: providing services to taxonomists for standard genome sequencing and annotation.</title>
        <authorList>
            <consortium name="The Broad Institute Genomics Platform"/>
            <consortium name="The Broad Institute Genome Sequencing Center for Infectious Disease"/>
            <person name="Wu L."/>
            <person name="Ma J."/>
        </authorList>
    </citation>
    <scope>NUCLEOTIDE SEQUENCE [LARGE SCALE GENOMIC DNA]</scope>
    <source>
        <strain evidence="5">JCM 30331</strain>
    </source>
</reference>
<feature type="region of interest" description="Disordered" evidence="2">
    <location>
        <begin position="28"/>
        <end position="70"/>
    </location>
</feature>
<keyword evidence="1" id="KW-0697">Rotamase</keyword>
<comment type="similarity">
    <text evidence="1">Belongs to the cyclophilin-type PPIase family.</text>
</comment>
<gene>
    <name evidence="4" type="ORF">GCM10008955_14420</name>
</gene>
<dbReference type="PROSITE" id="PS00170">
    <property type="entry name" value="CSA_PPIASE_1"/>
    <property type="match status" value="1"/>
</dbReference>
<dbReference type="PANTHER" id="PTHR45625">
    <property type="entry name" value="PEPTIDYL-PROLYL CIS-TRANS ISOMERASE-RELATED"/>
    <property type="match status" value="1"/>
</dbReference>
<accession>A0ABQ2ERD9</accession>
<protein>
    <recommendedName>
        <fullName evidence="1">Peptidyl-prolyl cis-trans isomerase</fullName>
        <shortName evidence="1">PPIase</shortName>
        <ecNumber evidence="1">5.2.1.8</ecNumber>
    </recommendedName>
</protein>
<dbReference type="PRINTS" id="PR00153">
    <property type="entry name" value="CSAPPISMRASE"/>
</dbReference>